<organism evidence="6 7">
    <name type="scientific">Solimonas fluminis</name>
    <dbReference type="NCBI Taxonomy" id="2086571"/>
    <lineage>
        <taxon>Bacteria</taxon>
        <taxon>Pseudomonadati</taxon>
        <taxon>Pseudomonadota</taxon>
        <taxon>Gammaproteobacteria</taxon>
        <taxon>Nevskiales</taxon>
        <taxon>Nevskiaceae</taxon>
        <taxon>Solimonas</taxon>
    </lineage>
</organism>
<comment type="subcellular location">
    <subcellularLocation>
        <location evidence="1 5">Bacterial flagellum basal body</location>
    </subcellularLocation>
</comment>
<keyword evidence="7" id="KW-1185">Reference proteome</keyword>
<evidence type="ECO:0000313" key="6">
    <source>
        <dbReference type="EMBL" id="PPE75996.1"/>
    </source>
</evidence>
<dbReference type="GO" id="GO:0003774">
    <property type="term" value="F:cytoskeletal motor activity"/>
    <property type="evidence" value="ECO:0007669"/>
    <property type="project" value="InterPro"/>
</dbReference>
<dbReference type="GO" id="GO:0009425">
    <property type="term" value="C:bacterial-type flagellum basal body"/>
    <property type="evidence" value="ECO:0007669"/>
    <property type="project" value="UniProtKB-SubCell"/>
</dbReference>
<dbReference type="HAMAP" id="MF_00724">
    <property type="entry name" value="FliE"/>
    <property type="match status" value="1"/>
</dbReference>
<dbReference type="PANTHER" id="PTHR34653">
    <property type="match status" value="1"/>
</dbReference>
<comment type="similarity">
    <text evidence="2 5">Belongs to the FliE family.</text>
</comment>
<evidence type="ECO:0000256" key="1">
    <source>
        <dbReference type="ARBA" id="ARBA00004117"/>
    </source>
</evidence>
<keyword evidence="6" id="KW-0966">Cell projection</keyword>
<dbReference type="OrthoDB" id="8909229at2"/>
<proteinExistence type="inferred from homology"/>
<evidence type="ECO:0000256" key="5">
    <source>
        <dbReference type="HAMAP-Rule" id="MF_00724"/>
    </source>
</evidence>
<evidence type="ECO:0000256" key="2">
    <source>
        <dbReference type="ARBA" id="ARBA00009272"/>
    </source>
</evidence>
<keyword evidence="4 5" id="KW-0975">Bacterial flagellum</keyword>
<dbReference type="GO" id="GO:0005198">
    <property type="term" value="F:structural molecule activity"/>
    <property type="evidence" value="ECO:0007669"/>
    <property type="project" value="UniProtKB-UniRule"/>
</dbReference>
<keyword evidence="6" id="KW-0969">Cilium</keyword>
<reference evidence="6 7" key="1">
    <citation type="submission" date="2018-02" db="EMBL/GenBank/DDBJ databases">
        <title>Genome sequencing of Solimonas sp. HR-BB.</title>
        <authorList>
            <person name="Lee Y."/>
            <person name="Jeon C.O."/>
        </authorList>
    </citation>
    <scope>NUCLEOTIDE SEQUENCE [LARGE SCALE GENOMIC DNA]</scope>
    <source>
        <strain evidence="6 7">HR-BB</strain>
    </source>
</reference>
<dbReference type="Proteomes" id="UP000238220">
    <property type="component" value="Unassembled WGS sequence"/>
</dbReference>
<sequence>MNEIGINNVLAQIRAMQAQAAQRPAGVAAAPQAAQKAGFESVLKSAVDSVNQAQQDSSRLQTAFAMGDRSADLASVMVAGAKAQVQFKGMVEVRNRLVSAYQDIMNMPI</sequence>
<protein>
    <recommendedName>
        <fullName evidence="3 5">Flagellar hook-basal body complex protein FliE</fullName>
    </recommendedName>
</protein>
<dbReference type="AlphaFoldDB" id="A0A2S5TLY1"/>
<dbReference type="RefSeq" id="WP_104228961.1">
    <property type="nucleotide sequence ID" value="NZ_PSNW01000001.1"/>
</dbReference>
<name>A0A2S5TLY1_9GAMM</name>
<dbReference type="NCBIfam" id="TIGR00205">
    <property type="entry name" value="fliE"/>
    <property type="match status" value="1"/>
</dbReference>
<gene>
    <name evidence="5" type="primary">fliE</name>
    <name evidence="6" type="ORF">C3942_03705</name>
</gene>
<dbReference type="EMBL" id="PSNW01000001">
    <property type="protein sequence ID" value="PPE75996.1"/>
    <property type="molecule type" value="Genomic_DNA"/>
</dbReference>
<evidence type="ECO:0000313" key="7">
    <source>
        <dbReference type="Proteomes" id="UP000238220"/>
    </source>
</evidence>
<keyword evidence="6" id="KW-0282">Flagellum</keyword>
<comment type="caution">
    <text evidence="6">The sequence shown here is derived from an EMBL/GenBank/DDBJ whole genome shotgun (WGS) entry which is preliminary data.</text>
</comment>
<evidence type="ECO:0000256" key="3">
    <source>
        <dbReference type="ARBA" id="ARBA00018024"/>
    </source>
</evidence>
<dbReference type="PRINTS" id="PR01006">
    <property type="entry name" value="FLGHOOKFLIE"/>
</dbReference>
<dbReference type="InterPro" id="IPR001624">
    <property type="entry name" value="FliE"/>
</dbReference>
<accession>A0A2S5TLY1</accession>
<dbReference type="GO" id="GO:0071973">
    <property type="term" value="P:bacterial-type flagellum-dependent cell motility"/>
    <property type="evidence" value="ECO:0007669"/>
    <property type="project" value="InterPro"/>
</dbReference>
<evidence type="ECO:0000256" key="4">
    <source>
        <dbReference type="ARBA" id="ARBA00023143"/>
    </source>
</evidence>
<dbReference type="PANTHER" id="PTHR34653:SF1">
    <property type="entry name" value="FLAGELLAR HOOK-BASAL BODY COMPLEX PROTEIN FLIE"/>
    <property type="match status" value="1"/>
</dbReference>
<dbReference type="Pfam" id="PF02049">
    <property type="entry name" value="FliE"/>
    <property type="match status" value="1"/>
</dbReference>